<evidence type="ECO:0000313" key="2">
    <source>
        <dbReference type="Proteomes" id="UP000547510"/>
    </source>
</evidence>
<dbReference type="EMBL" id="JACHJN010000001">
    <property type="protein sequence ID" value="MBB5954007.1"/>
    <property type="molecule type" value="Genomic_DNA"/>
</dbReference>
<evidence type="ECO:0000313" key="1">
    <source>
        <dbReference type="EMBL" id="MBB5954007.1"/>
    </source>
</evidence>
<organism evidence="1 2">
    <name type="scientific">Saccharothrix tamanrassetensis</name>
    <dbReference type="NCBI Taxonomy" id="1051531"/>
    <lineage>
        <taxon>Bacteria</taxon>
        <taxon>Bacillati</taxon>
        <taxon>Actinomycetota</taxon>
        <taxon>Actinomycetes</taxon>
        <taxon>Pseudonocardiales</taxon>
        <taxon>Pseudonocardiaceae</taxon>
        <taxon>Saccharothrix</taxon>
    </lineage>
</organism>
<accession>A0A841CCV7</accession>
<proteinExistence type="predicted"/>
<keyword evidence="2" id="KW-1185">Reference proteome</keyword>
<sequence length="43" mass="4750">MSEGEPAFCPPASWTVEALRQAGFRTPKWCGGGATALWWSPRR</sequence>
<protein>
    <submittedName>
        <fullName evidence="1">Uncharacterized protein</fullName>
    </submittedName>
</protein>
<dbReference type="Proteomes" id="UP000547510">
    <property type="component" value="Unassembled WGS sequence"/>
</dbReference>
<comment type="caution">
    <text evidence="1">The sequence shown here is derived from an EMBL/GenBank/DDBJ whole genome shotgun (WGS) entry which is preliminary data.</text>
</comment>
<gene>
    <name evidence="1" type="ORF">FHS29_000577</name>
</gene>
<reference evidence="1 2" key="1">
    <citation type="submission" date="2020-08" db="EMBL/GenBank/DDBJ databases">
        <title>Genomic Encyclopedia of Type Strains, Phase III (KMG-III): the genomes of soil and plant-associated and newly described type strains.</title>
        <authorList>
            <person name="Whitman W."/>
        </authorList>
    </citation>
    <scope>NUCLEOTIDE SEQUENCE [LARGE SCALE GENOMIC DNA]</scope>
    <source>
        <strain evidence="1 2">CECT 8640</strain>
    </source>
</reference>
<dbReference type="AlphaFoldDB" id="A0A841CCV7"/>
<dbReference type="RefSeq" id="WP_281391494.1">
    <property type="nucleotide sequence ID" value="NZ_JACHJN010000001.1"/>
</dbReference>
<name>A0A841CCV7_9PSEU</name>